<proteinExistence type="evidence at transcript level"/>
<protein>
    <recommendedName>
        <fullName evidence="1">Vps52 C-terminal domain-containing protein</fullName>
    </recommendedName>
</protein>
<dbReference type="PANTHER" id="PTHR14190">
    <property type="entry name" value="SUPPRESSOR OF ACTIN MUTATIONS 2/VACUOLAR PROTEIN SORTING 52"/>
    <property type="match status" value="1"/>
</dbReference>
<organism evidence="2">
    <name type="scientific">Medicago truncatula</name>
    <name type="common">Barrel medic</name>
    <name type="synonym">Medicago tribuloides</name>
    <dbReference type="NCBI Taxonomy" id="3880"/>
    <lineage>
        <taxon>Eukaryota</taxon>
        <taxon>Viridiplantae</taxon>
        <taxon>Streptophyta</taxon>
        <taxon>Embryophyta</taxon>
        <taxon>Tracheophyta</taxon>
        <taxon>Spermatophyta</taxon>
        <taxon>Magnoliopsida</taxon>
        <taxon>eudicotyledons</taxon>
        <taxon>Gunneridae</taxon>
        <taxon>Pentapetalae</taxon>
        <taxon>rosids</taxon>
        <taxon>fabids</taxon>
        <taxon>Fabales</taxon>
        <taxon>Fabaceae</taxon>
        <taxon>Papilionoideae</taxon>
        <taxon>50 kb inversion clade</taxon>
        <taxon>NPAAA clade</taxon>
        <taxon>Hologalegina</taxon>
        <taxon>IRL clade</taxon>
        <taxon>Trifolieae</taxon>
        <taxon>Medicago</taxon>
    </lineage>
</organism>
<feature type="domain" description="Vps52 C-terminal" evidence="1">
    <location>
        <begin position="1"/>
        <end position="207"/>
    </location>
</feature>
<sequence>MDTATSEYNFCEDFYGEQHMFYEIFSGPFGVMDEHFNTILPNCYDAIGLMLMIRIIHQHQLIMSRRRIPCLDSYLDKVNISLWPRFKMVFDMHLNSLRNANVKTLWEDDVHPHYVMRRYAEFTASLIHLNSEFGDGQLELNLERLRMAIDDLLIKLAKNFTKPKLQTVFLINNYDMTIAVLKEAGPEAGKIQMHFEELLKSNTALFVEELLQEHFNDLIKFVKAKASEDPTSSPDKPITVAEVEPLVKDFASRWKAAIELMHKDVITSFSNFLCGMEILRAALTQLLLYYTRLSDSIKRIPGGFALNKDLVSISSIMYEIRKYSRTF</sequence>
<evidence type="ECO:0000259" key="1">
    <source>
        <dbReference type="Pfam" id="PF20655"/>
    </source>
</evidence>
<dbReference type="EMBL" id="BT148074">
    <property type="protein sequence ID" value="AFK47868.1"/>
    <property type="molecule type" value="mRNA"/>
</dbReference>
<dbReference type="InterPro" id="IPR048361">
    <property type="entry name" value="Vps52_C"/>
</dbReference>
<evidence type="ECO:0000313" key="2">
    <source>
        <dbReference type="EMBL" id="AFK47868.1"/>
    </source>
</evidence>
<dbReference type="AlphaFoldDB" id="I3T5S6"/>
<accession>I3T5S6</accession>
<name>I3T5S6_MEDTR</name>
<dbReference type="InterPro" id="IPR007258">
    <property type="entry name" value="Vps52"/>
</dbReference>
<reference evidence="2" key="1">
    <citation type="submission" date="2012-05" db="EMBL/GenBank/DDBJ databases">
        <authorList>
            <person name="Krishnakumar V."/>
            <person name="Cheung F."/>
            <person name="Xiao Y."/>
            <person name="Chan A."/>
            <person name="Moskal W.A."/>
            <person name="Town C.D."/>
        </authorList>
    </citation>
    <scope>NUCLEOTIDE SEQUENCE</scope>
</reference>
<dbReference type="PANTHER" id="PTHR14190:SF7">
    <property type="entry name" value="VACUOLAR PROTEIN SORTING-ASSOCIATED PROTEIN 52 HOMOLOG"/>
    <property type="match status" value="1"/>
</dbReference>
<dbReference type="Pfam" id="PF20655">
    <property type="entry name" value="Vps52_C"/>
    <property type="match status" value="1"/>
</dbReference>